<dbReference type="Proteomes" id="UP000671852">
    <property type="component" value="Chromosome"/>
</dbReference>
<evidence type="ECO:0000313" key="6">
    <source>
        <dbReference type="Proteomes" id="UP000671852"/>
    </source>
</evidence>
<evidence type="ECO:0000259" key="4">
    <source>
        <dbReference type="Pfam" id="PF00034"/>
    </source>
</evidence>
<protein>
    <submittedName>
        <fullName evidence="5">C-type cytochrome</fullName>
    </submittedName>
</protein>
<dbReference type="GO" id="GO:0046872">
    <property type="term" value="F:metal ion binding"/>
    <property type="evidence" value="ECO:0007669"/>
    <property type="project" value="UniProtKB-KW"/>
</dbReference>
<keyword evidence="1" id="KW-0349">Heme</keyword>
<gene>
    <name evidence="5" type="ORF">GJV85_06215</name>
</gene>
<organism evidence="5 6">
    <name type="scientific">Sulfurimonas aquatica</name>
    <dbReference type="NCBI Taxonomy" id="2672570"/>
    <lineage>
        <taxon>Bacteria</taxon>
        <taxon>Pseudomonadati</taxon>
        <taxon>Campylobacterota</taxon>
        <taxon>Epsilonproteobacteria</taxon>
        <taxon>Campylobacterales</taxon>
        <taxon>Sulfurimonadaceae</taxon>
        <taxon>Sulfurimonas</taxon>
    </lineage>
</organism>
<reference evidence="5" key="2">
    <citation type="submission" date="2021-04" db="EMBL/GenBank/DDBJ databases">
        <title>Isolation and characterization of a novel species of the genus Sulfurimonas.</title>
        <authorList>
            <person name="Fukui M."/>
        </authorList>
    </citation>
    <scope>NUCLEOTIDE SEQUENCE</scope>
    <source>
        <strain evidence="5">H1576</strain>
    </source>
</reference>
<proteinExistence type="predicted"/>
<reference evidence="5" key="1">
    <citation type="submission" date="2019-11" db="EMBL/GenBank/DDBJ databases">
        <authorList>
            <person name="Kojima H."/>
        </authorList>
    </citation>
    <scope>NUCLEOTIDE SEQUENCE</scope>
    <source>
        <strain evidence="5">H1576</strain>
    </source>
</reference>
<name>A0A975B003_9BACT</name>
<keyword evidence="2" id="KW-0479">Metal-binding</keyword>
<dbReference type="RefSeq" id="WP_207563000.1">
    <property type="nucleotide sequence ID" value="NZ_CP046072.1"/>
</dbReference>
<dbReference type="GO" id="GO:0020037">
    <property type="term" value="F:heme binding"/>
    <property type="evidence" value="ECO:0007669"/>
    <property type="project" value="InterPro"/>
</dbReference>
<evidence type="ECO:0000256" key="3">
    <source>
        <dbReference type="ARBA" id="ARBA00023004"/>
    </source>
</evidence>
<keyword evidence="3" id="KW-0408">Iron</keyword>
<keyword evidence="6" id="KW-1185">Reference proteome</keyword>
<dbReference type="Pfam" id="PF00034">
    <property type="entry name" value="Cytochrom_C"/>
    <property type="match status" value="1"/>
</dbReference>
<dbReference type="EMBL" id="CP046072">
    <property type="protein sequence ID" value="QSZ41717.1"/>
    <property type="molecule type" value="Genomic_DNA"/>
</dbReference>
<dbReference type="InterPro" id="IPR036909">
    <property type="entry name" value="Cyt_c-like_dom_sf"/>
</dbReference>
<sequence>MKYILILLTPLFLYGAGSFISPIEYASQLYKNPRGIGCQKCHGENGEGKVIATYKHKGEQKSFDGPAINKLEYRYFYKELNKRKKGMPRYFLTDKEVQALYLYLHHDERAKMKEKPIAK</sequence>
<dbReference type="KEGG" id="saqt:GJV85_06215"/>
<dbReference type="Gene3D" id="1.10.760.10">
    <property type="entry name" value="Cytochrome c-like domain"/>
    <property type="match status" value="1"/>
</dbReference>
<dbReference type="AlphaFoldDB" id="A0A975B003"/>
<evidence type="ECO:0000313" key="5">
    <source>
        <dbReference type="EMBL" id="QSZ41717.1"/>
    </source>
</evidence>
<evidence type="ECO:0000256" key="2">
    <source>
        <dbReference type="ARBA" id="ARBA00022723"/>
    </source>
</evidence>
<feature type="domain" description="Cytochrome c" evidence="4">
    <location>
        <begin position="26"/>
        <end position="105"/>
    </location>
</feature>
<dbReference type="GO" id="GO:0009055">
    <property type="term" value="F:electron transfer activity"/>
    <property type="evidence" value="ECO:0007669"/>
    <property type="project" value="InterPro"/>
</dbReference>
<dbReference type="SUPFAM" id="SSF46626">
    <property type="entry name" value="Cytochrome c"/>
    <property type="match status" value="1"/>
</dbReference>
<evidence type="ECO:0000256" key="1">
    <source>
        <dbReference type="ARBA" id="ARBA00022617"/>
    </source>
</evidence>
<accession>A0A975B003</accession>
<dbReference type="InterPro" id="IPR009056">
    <property type="entry name" value="Cyt_c-like_dom"/>
</dbReference>